<comment type="caution">
    <text evidence="1">The sequence shown here is derived from an EMBL/GenBank/DDBJ whole genome shotgun (WGS) entry which is preliminary data.</text>
</comment>
<reference evidence="1 2" key="1">
    <citation type="submission" date="2021-04" db="EMBL/GenBank/DDBJ databases">
        <title>The genome sequence of type strain Ideonella paludis KCTC 32238.</title>
        <authorList>
            <person name="Liu Y."/>
        </authorList>
    </citation>
    <scope>NUCLEOTIDE SEQUENCE [LARGE SCALE GENOMIC DNA]</scope>
    <source>
        <strain evidence="1 2">KCTC 32238</strain>
    </source>
</reference>
<proteinExistence type="predicted"/>
<accession>A0ABS5E027</accession>
<name>A0ABS5E027_9BURK</name>
<gene>
    <name evidence="1" type="ORF">KAK11_15495</name>
</gene>
<evidence type="ECO:0008006" key="3">
    <source>
        <dbReference type="Google" id="ProtNLM"/>
    </source>
</evidence>
<keyword evidence="2" id="KW-1185">Reference proteome</keyword>
<evidence type="ECO:0000313" key="1">
    <source>
        <dbReference type="EMBL" id="MBQ0936737.1"/>
    </source>
</evidence>
<protein>
    <recommendedName>
        <fullName evidence="3">ASCH domain-containing protein</fullName>
    </recommendedName>
</protein>
<dbReference type="EMBL" id="JAGQDG010000006">
    <property type="protein sequence ID" value="MBQ0936737.1"/>
    <property type="molecule type" value="Genomic_DNA"/>
</dbReference>
<organism evidence="1 2">
    <name type="scientific">Ideonella paludis</name>
    <dbReference type="NCBI Taxonomy" id="1233411"/>
    <lineage>
        <taxon>Bacteria</taxon>
        <taxon>Pseudomonadati</taxon>
        <taxon>Pseudomonadota</taxon>
        <taxon>Betaproteobacteria</taxon>
        <taxon>Burkholderiales</taxon>
        <taxon>Sphaerotilaceae</taxon>
        <taxon>Ideonella</taxon>
    </lineage>
</organism>
<dbReference type="RefSeq" id="WP_210810128.1">
    <property type="nucleotide sequence ID" value="NZ_JAGQDG010000006.1"/>
</dbReference>
<dbReference type="Proteomes" id="UP000672097">
    <property type="component" value="Unassembled WGS sequence"/>
</dbReference>
<sequence length="129" mass="14060">MATFTINFMKAFAPAIEAGTKTSTIRKERADGRRPKAGDTLKLYTGLRTSGTRLLLATPATAVHGVQIDCEERSIVVDGQLLGVAEKVALAKQDGFTCLEDLYGYFQEAHQGQLEGWMVEWEKPAQGGL</sequence>
<evidence type="ECO:0000313" key="2">
    <source>
        <dbReference type="Proteomes" id="UP000672097"/>
    </source>
</evidence>